<reference evidence="2 3" key="1">
    <citation type="submission" date="2019-01" db="EMBL/GenBank/DDBJ databases">
        <title>Nuclear Genome Assembly of the Microalgal Biofuel strain Nannochloropsis salina CCMP1776.</title>
        <authorList>
            <person name="Hovde B."/>
        </authorList>
    </citation>
    <scope>NUCLEOTIDE SEQUENCE [LARGE SCALE GENOMIC DNA]</scope>
    <source>
        <strain evidence="2 3">CCMP1776</strain>
    </source>
</reference>
<feature type="region of interest" description="Disordered" evidence="1">
    <location>
        <begin position="1"/>
        <end position="34"/>
    </location>
</feature>
<feature type="compositionally biased region" description="Basic and acidic residues" evidence="1">
    <location>
        <begin position="370"/>
        <end position="387"/>
    </location>
</feature>
<feature type="region of interest" description="Disordered" evidence="1">
    <location>
        <begin position="79"/>
        <end position="124"/>
    </location>
</feature>
<feature type="region of interest" description="Disordered" evidence="1">
    <location>
        <begin position="289"/>
        <end position="387"/>
    </location>
</feature>
<evidence type="ECO:0000256" key="1">
    <source>
        <dbReference type="SAM" id="MobiDB-lite"/>
    </source>
</evidence>
<dbReference type="OrthoDB" id="3258416at2759"/>
<dbReference type="Proteomes" id="UP000355283">
    <property type="component" value="Unassembled WGS sequence"/>
</dbReference>
<gene>
    <name evidence="2" type="ORF">NSK_002044</name>
</gene>
<feature type="region of interest" description="Disordered" evidence="1">
    <location>
        <begin position="168"/>
        <end position="212"/>
    </location>
</feature>
<dbReference type="AlphaFoldDB" id="A0A4D9D995"/>
<feature type="compositionally biased region" description="Polar residues" evidence="1">
    <location>
        <begin position="93"/>
        <end position="103"/>
    </location>
</feature>
<evidence type="ECO:0000313" key="2">
    <source>
        <dbReference type="EMBL" id="TFJ86957.1"/>
    </source>
</evidence>
<comment type="caution">
    <text evidence="2">The sequence shown here is derived from an EMBL/GenBank/DDBJ whole genome shotgun (WGS) entry which is preliminary data.</text>
</comment>
<proteinExistence type="predicted"/>
<feature type="compositionally biased region" description="Pro residues" evidence="1">
    <location>
        <begin position="197"/>
        <end position="206"/>
    </location>
</feature>
<evidence type="ECO:0008006" key="4">
    <source>
        <dbReference type="Google" id="ProtNLM"/>
    </source>
</evidence>
<feature type="compositionally biased region" description="Basic and acidic residues" evidence="1">
    <location>
        <begin position="292"/>
        <end position="316"/>
    </location>
</feature>
<sequence length="387" mass="41313">MPAVKSSTAGKKMKGVGKAAANGAGTAAKVTPKVEDMDRKALQTLAKSLGLKANVKTVELIAAIQEHYQHGAFTAPPASVALSSPSADALPTTAESKTSGRARSSQKKSLKVKQSGGEGKDGMVLEALSRPELQALAKKMGVKANLKTAQLIAQIRAKDISDSLTASSVAPDAKSSAQEEAGDISPPREGRRSSTGAPPPSLPPSLPSSLSSPLDRFAEVVAARKAARERQRQTFNAQRTSRVVALISKTPFQPKAQPTNQTQNCSPARPEAPRRRLMANKRPLETAVAAKDGAKKEKKIMPRREKENLQAKRQEARLATAILSLQQQGSSARKGRSPVKQGVKRAGENRRSKFVKSVSLKRQALYGKNRVQEARESGERKVEGTDE</sequence>
<feature type="compositionally biased region" description="Low complexity" evidence="1">
    <location>
        <begin position="16"/>
        <end position="29"/>
    </location>
</feature>
<feature type="region of interest" description="Disordered" evidence="1">
    <location>
        <begin position="249"/>
        <end position="272"/>
    </location>
</feature>
<name>A0A4D9D995_9STRA</name>
<feature type="compositionally biased region" description="Polar residues" evidence="1">
    <location>
        <begin position="256"/>
        <end position="266"/>
    </location>
</feature>
<dbReference type="EMBL" id="SDOX01000007">
    <property type="protein sequence ID" value="TFJ86957.1"/>
    <property type="molecule type" value="Genomic_DNA"/>
</dbReference>
<feature type="compositionally biased region" description="Low complexity" evidence="1">
    <location>
        <begin position="79"/>
        <end position="91"/>
    </location>
</feature>
<evidence type="ECO:0000313" key="3">
    <source>
        <dbReference type="Proteomes" id="UP000355283"/>
    </source>
</evidence>
<keyword evidence="3" id="KW-1185">Reference proteome</keyword>
<organism evidence="2 3">
    <name type="scientific">Nannochloropsis salina CCMP1776</name>
    <dbReference type="NCBI Taxonomy" id="1027361"/>
    <lineage>
        <taxon>Eukaryota</taxon>
        <taxon>Sar</taxon>
        <taxon>Stramenopiles</taxon>
        <taxon>Ochrophyta</taxon>
        <taxon>Eustigmatophyceae</taxon>
        <taxon>Eustigmatales</taxon>
        <taxon>Monodopsidaceae</taxon>
        <taxon>Microchloropsis</taxon>
        <taxon>Microchloropsis salina</taxon>
    </lineage>
</organism>
<accession>A0A4D9D995</accession>
<protein>
    <recommendedName>
        <fullName evidence="4">SAP domain-containing protein</fullName>
    </recommendedName>
</protein>